<dbReference type="Proteomes" id="UP001175271">
    <property type="component" value="Unassembled WGS sequence"/>
</dbReference>
<keyword evidence="1" id="KW-0539">Nucleus</keyword>
<dbReference type="Gene3D" id="3.40.50.12760">
    <property type="match status" value="1"/>
</dbReference>
<evidence type="ECO:0000259" key="4">
    <source>
        <dbReference type="PROSITE" id="PS51613"/>
    </source>
</evidence>
<dbReference type="InterPro" id="IPR025816">
    <property type="entry name" value="RrmJ-type_MeTrfase"/>
</dbReference>
<dbReference type="GO" id="GO:0005634">
    <property type="term" value="C:nucleus"/>
    <property type="evidence" value="ECO:0007669"/>
    <property type="project" value="UniProtKB-SubCell"/>
</dbReference>
<gene>
    <name evidence="5" type="ORF">QR680_017541</name>
</gene>
<dbReference type="InterPro" id="IPR002877">
    <property type="entry name" value="RNA_MeTrfase_FtsJ_dom"/>
</dbReference>
<reference evidence="5" key="1">
    <citation type="submission" date="2023-06" db="EMBL/GenBank/DDBJ databases">
        <title>Genomic analysis of the entomopathogenic nematode Steinernema hermaphroditum.</title>
        <authorList>
            <person name="Schwarz E.M."/>
            <person name="Heppert J.K."/>
            <person name="Baniya A."/>
            <person name="Schwartz H.T."/>
            <person name="Tan C.-H."/>
            <person name="Antoshechkin I."/>
            <person name="Sternberg P.W."/>
            <person name="Goodrich-Blair H."/>
            <person name="Dillman A.R."/>
        </authorList>
    </citation>
    <scope>NUCLEOTIDE SEQUENCE</scope>
    <source>
        <strain evidence="5">PS9179</strain>
        <tissue evidence="5">Whole animal</tissue>
    </source>
</reference>
<dbReference type="GO" id="GO:0005737">
    <property type="term" value="C:cytoplasm"/>
    <property type="evidence" value="ECO:0007669"/>
    <property type="project" value="TreeGrafter"/>
</dbReference>
<dbReference type="InterPro" id="IPR029063">
    <property type="entry name" value="SAM-dependent_MTases_sf"/>
</dbReference>
<evidence type="ECO:0000259" key="3">
    <source>
        <dbReference type="PROSITE" id="PS50174"/>
    </source>
</evidence>
<feature type="domain" description="G-patch" evidence="3">
    <location>
        <begin position="183"/>
        <end position="229"/>
    </location>
</feature>
<feature type="domain" description="RrmJ-type SAM-dependent 2'-O-MTase" evidence="4">
    <location>
        <begin position="335"/>
        <end position="569"/>
    </location>
</feature>
<dbReference type="GO" id="GO:0003676">
    <property type="term" value="F:nucleic acid binding"/>
    <property type="evidence" value="ECO:0007669"/>
    <property type="project" value="UniProtKB-UniRule"/>
</dbReference>
<dbReference type="PANTHER" id="PTHR16121">
    <property type="entry name" value="CAP-SPECIFIC MRNA (NUCLEOSIDE-2'-O-)-METHYLTRANSFERASE 1-RELATED"/>
    <property type="match status" value="1"/>
</dbReference>
<comment type="function">
    <text evidence="1">S-adenosyl-L-methionine-dependent methyltransferase that mediates RNA cap1 2'-O-ribose methylation to the 5'-cap structure of RNAs. Methylates the ribose of the first nucleotide of a m(7)GpppG-capped mRNA to produce m(7)GpppNmp (cap1).</text>
</comment>
<feature type="compositionally biased region" description="Basic and acidic residues" evidence="2">
    <location>
        <begin position="169"/>
        <end position="180"/>
    </location>
</feature>
<evidence type="ECO:0000313" key="5">
    <source>
        <dbReference type="EMBL" id="KAK0404616.1"/>
    </source>
</evidence>
<dbReference type="SMART" id="SM00443">
    <property type="entry name" value="G_patch"/>
    <property type="match status" value="1"/>
</dbReference>
<dbReference type="PANTHER" id="PTHR16121:SF0">
    <property type="entry name" value="CAP-SPECIFIC MRNA (NUCLEOSIDE-2'-O-)-METHYLTRANSFERASE 1"/>
    <property type="match status" value="1"/>
</dbReference>
<evidence type="ECO:0000313" key="6">
    <source>
        <dbReference type="Proteomes" id="UP001175271"/>
    </source>
</evidence>
<sequence>MMSRPSTYVRIQAVVILRIRDTCISSKGNDETLWNPLTRTACCSHASIRFKTLCLLSEDPGRSERKREIRRGPRRSGSGSSSVASLAFFRIAFCVQRCMLHGENGVCPQTKNHFSFQTCCFGKLVNARNRDVEDDYSEQMDDVRSSKLNRRTRTLSDSDDEDAVPAKMQRREDLSSETKQSKVGGIGAKLLQKMGYKEGEALGKNKQGRLEPVALTSARGRHGIGHSAAEALSRDANVVWDDSAEQKTIEESPVWMAPASDDMRSEICDRIHSSMTDWMVLGKEKLNLDGEDKYCESHLLNELLKAKSVFDDLSTKDLNEARQRANPYETIGSAFFQNRAAMKTANLDRIFDWILSSETSDHRELKNPVDPKAKQQNVDRNAPLFYFADVCAGPGGFSEYMLWRKGFYNSKGFGFTLKGKDDFKLFRFQAGCPEFFEPYYGVDNDGNVMSPKNIASLADVVKRGTNGQGGVDLMMADGGFSVDGQENIQEILSKRLYLCQFLVSLSIVRPESEERPGGNFVCKLFDIFTPFSIGLIYLMYIAYRRVSIHKCHTSRPANSERYIMCEGLTEEGATVIRDYFSAINNKLNDLQKNKKKNAPDDVVEIIPEEVIKEDSDFMDYILEHNNRLARRQIQYLNKYRVFVKNQGQIDMDQADLREKCMNYWRIPDLPKKRVNDRNRDSPDVAFGKLCGQLLSWDLLRGNPKEFSESTLKSTDSFAHVAQYHYCAYTERSPPSIFVTLSDGSVYYRGLEERNWNRYDMKIRIPRNSLFLAQSTYRYQVKNGQLYKSKRILRIVDAANLAGDNVAKLSYPQRMRAAKKYCAAARLFGDSGEWTGEMVAAEVYSVEDLVELDADLKVFQNEQIALIKDPEATDGSLLQIHSLRVVNILKENFDFCWSRSKSLIYISERRGKMQTVYLNSVQPDHESFASFWDTLINKKTSGGQGDSPAKQMVWRWVQRIQSSTQYGPRVILQESSSEDGPTIGSIRDLLHSEYARLSCSDEARFIGDLFRM</sequence>
<dbReference type="InterPro" id="IPR050851">
    <property type="entry name" value="mRNA_Cap_2O-Ribose_MeTrfase"/>
</dbReference>
<keyword evidence="1" id="KW-0808">Transferase</keyword>
<comment type="caution">
    <text evidence="5">The sequence shown here is derived from an EMBL/GenBank/DDBJ whole genome shotgun (WGS) entry which is preliminary data.</text>
</comment>
<dbReference type="EC" id="2.1.1.57" evidence="1"/>
<keyword evidence="6" id="KW-1185">Reference proteome</keyword>
<keyword evidence="1" id="KW-0507">mRNA processing</keyword>
<dbReference type="InterPro" id="IPR000467">
    <property type="entry name" value="G_patch_dom"/>
</dbReference>
<dbReference type="EMBL" id="JAUCMV010000004">
    <property type="protein sequence ID" value="KAK0404616.1"/>
    <property type="molecule type" value="Genomic_DNA"/>
</dbReference>
<dbReference type="Pfam" id="PF01728">
    <property type="entry name" value="FtsJ"/>
    <property type="match status" value="1"/>
</dbReference>
<dbReference type="FunFam" id="3.40.50.12760:FF:000004">
    <property type="entry name" value="FtsJ-like methyltransferase"/>
    <property type="match status" value="1"/>
</dbReference>
<dbReference type="PROSITE" id="PS51613">
    <property type="entry name" value="SAM_MT_RRMJ"/>
    <property type="match status" value="1"/>
</dbReference>
<dbReference type="AlphaFoldDB" id="A0AA39HEY4"/>
<dbReference type="GO" id="GO:0004483">
    <property type="term" value="F:methyltransferase cap1 activity"/>
    <property type="evidence" value="ECO:0007669"/>
    <property type="project" value="UniProtKB-UniRule"/>
</dbReference>
<dbReference type="GO" id="GO:0006370">
    <property type="term" value="P:7-methylguanosine mRNA capping"/>
    <property type="evidence" value="ECO:0007669"/>
    <property type="project" value="UniProtKB-UniRule"/>
</dbReference>
<accession>A0AA39HEY4</accession>
<keyword evidence="1" id="KW-0506">mRNA capping</keyword>
<organism evidence="5 6">
    <name type="scientific">Steinernema hermaphroditum</name>
    <dbReference type="NCBI Taxonomy" id="289476"/>
    <lineage>
        <taxon>Eukaryota</taxon>
        <taxon>Metazoa</taxon>
        <taxon>Ecdysozoa</taxon>
        <taxon>Nematoda</taxon>
        <taxon>Chromadorea</taxon>
        <taxon>Rhabditida</taxon>
        <taxon>Tylenchina</taxon>
        <taxon>Panagrolaimomorpha</taxon>
        <taxon>Strongyloidoidea</taxon>
        <taxon>Steinernematidae</taxon>
        <taxon>Steinernema</taxon>
    </lineage>
</organism>
<protein>
    <recommendedName>
        <fullName evidence="1">Cap-specific mRNA (nucleoside-2'-O-)-methyltransferase 1</fullName>
        <ecNumber evidence="1">2.1.1.57</ecNumber>
    </recommendedName>
    <alternativeName>
        <fullName evidence="1">Cap1 2'O-ribose methyltransferase 1</fullName>
    </alternativeName>
</protein>
<proteinExistence type="predicted"/>
<keyword evidence="1" id="KW-0949">S-adenosyl-L-methionine</keyword>
<comment type="catalytic activity">
    <reaction evidence="1">
        <text>a 5'-end (N(7)-methyl 5'-triphosphoguanosine)-ribonucleoside in mRNA + S-adenosyl-L-methionine = a 5'-end (N(7)-methyl 5'-triphosphoguanosine)-(2'-O-methyl-ribonucleoside) in mRNA + S-adenosyl-L-homocysteine + H(+)</text>
        <dbReference type="Rhea" id="RHEA:67020"/>
        <dbReference type="Rhea" id="RHEA-COMP:17167"/>
        <dbReference type="Rhea" id="RHEA-COMP:17168"/>
        <dbReference type="ChEBI" id="CHEBI:15378"/>
        <dbReference type="ChEBI" id="CHEBI:57856"/>
        <dbReference type="ChEBI" id="CHEBI:59789"/>
        <dbReference type="ChEBI" id="CHEBI:156461"/>
        <dbReference type="ChEBI" id="CHEBI:167609"/>
        <dbReference type="EC" id="2.1.1.57"/>
    </reaction>
</comment>
<feature type="region of interest" description="Disordered" evidence="2">
    <location>
        <begin position="134"/>
        <end position="181"/>
    </location>
</feature>
<dbReference type="Pfam" id="PF01585">
    <property type="entry name" value="G-patch"/>
    <property type="match status" value="1"/>
</dbReference>
<comment type="subcellular location">
    <subcellularLocation>
        <location evidence="1">Nucleus</location>
    </subcellularLocation>
</comment>
<evidence type="ECO:0000256" key="1">
    <source>
        <dbReference type="RuleBase" id="RU368012"/>
    </source>
</evidence>
<dbReference type="PROSITE" id="PS50174">
    <property type="entry name" value="G_PATCH"/>
    <property type="match status" value="1"/>
</dbReference>
<keyword evidence="1" id="KW-0489">Methyltransferase</keyword>
<dbReference type="SUPFAM" id="SSF53335">
    <property type="entry name" value="S-adenosyl-L-methionine-dependent methyltransferases"/>
    <property type="match status" value="1"/>
</dbReference>
<dbReference type="GO" id="GO:0032259">
    <property type="term" value="P:methylation"/>
    <property type="evidence" value="ECO:0007669"/>
    <property type="project" value="UniProtKB-KW"/>
</dbReference>
<evidence type="ECO:0000256" key="2">
    <source>
        <dbReference type="SAM" id="MobiDB-lite"/>
    </source>
</evidence>
<dbReference type="GO" id="GO:0016556">
    <property type="term" value="P:mRNA modification"/>
    <property type="evidence" value="ECO:0007669"/>
    <property type="project" value="UniProtKB-UniRule"/>
</dbReference>
<name>A0AA39HEY4_9BILA</name>